<feature type="domain" description="Gelsolin-like" evidence="5">
    <location>
        <begin position="187"/>
        <end position="254"/>
    </location>
</feature>
<dbReference type="GO" id="GO:0005737">
    <property type="term" value="C:cytoplasm"/>
    <property type="evidence" value="ECO:0007669"/>
    <property type="project" value="TreeGrafter"/>
</dbReference>
<dbReference type="PRINTS" id="PR00597">
    <property type="entry name" value="GELSOLIN"/>
</dbReference>
<keyword evidence="4" id="KW-0009">Actin-binding</keyword>
<dbReference type="AlphaFoldDB" id="A0A8S0XI02"/>
<dbReference type="CDD" id="cd11290">
    <property type="entry name" value="gelsolin_S1_like"/>
    <property type="match status" value="1"/>
</dbReference>
<evidence type="ECO:0000313" key="7">
    <source>
        <dbReference type="Proteomes" id="UP000467700"/>
    </source>
</evidence>
<keyword evidence="7" id="KW-1185">Reference proteome</keyword>
<dbReference type="FunFam" id="3.40.20.10:FF:000043">
    <property type="entry name" value="macrophage-capping protein-like isoform X2"/>
    <property type="match status" value="1"/>
</dbReference>
<dbReference type="GO" id="GO:0051015">
    <property type="term" value="F:actin filament binding"/>
    <property type="evidence" value="ECO:0007669"/>
    <property type="project" value="InterPro"/>
</dbReference>
<dbReference type="GO" id="GO:0051693">
    <property type="term" value="P:actin filament capping"/>
    <property type="evidence" value="ECO:0007669"/>
    <property type="project" value="UniProtKB-KW"/>
</dbReference>
<dbReference type="Pfam" id="PF00626">
    <property type="entry name" value="Gelsolin"/>
    <property type="match status" value="3"/>
</dbReference>
<evidence type="ECO:0000256" key="3">
    <source>
        <dbReference type="ARBA" id="ARBA00022737"/>
    </source>
</evidence>
<dbReference type="GO" id="GO:0015629">
    <property type="term" value="C:actin cytoskeleton"/>
    <property type="evidence" value="ECO:0007669"/>
    <property type="project" value="TreeGrafter"/>
</dbReference>
<dbReference type="InterPro" id="IPR007122">
    <property type="entry name" value="Villin/Gelsolin"/>
</dbReference>
<keyword evidence="2" id="KW-0117">Actin capping</keyword>
<comment type="caution">
    <text evidence="6">The sequence shown here is derived from an EMBL/GenBank/DDBJ whole genome shotgun (WGS) entry which is preliminary data.</text>
</comment>
<dbReference type="EMBL" id="CACVBS010000037">
    <property type="protein sequence ID" value="CAA7262959.1"/>
    <property type="molecule type" value="Genomic_DNA"/>
</dbReference>
<keyword evidence="3" id="KW-0677">Repeat</keyword>
<evidence type="ECO:0000256" key="2">
    <source>
        <dbReference type="ARBA" id="ARBA00022467"/>
    </source>
</evidence>
<dbReference type="Proteomes" id="UP000467700">
    <property type="component" value="Unassembled WGS sequence"/>
</dbReference>
<feature type="domain" description="Gelsolin-like" evidence="5">
    <location>
        <begin position="301"/>
        <end position="382"/>
    </location>
</feature>
<dbReference type="PANTHER" id="PTHR11977:SF130">
    <property type="entry name" value="SEVERIN"/>
    <property type="match status" value="1"/>
</dbReference>
<organism evidence="6 7">
    <name type="scientific">Cyclocybe aegerita</name>
    <name type="common">Black poplar mushroom</name>
    <name type="synonym">Agrocybe aegerita</name>
    <dbReference type="NCBI Taxonomy" id="1973307"/>
    <lineage>
        <taxon>Eukaryota</taxon>
        <taxon>Fungi</taxon>
        <taxon>Dikarya</taxon>
        <taxon>Basidiomycota</taxon>
        <taxon>Agaricomycotina</taxon>
        <taxon>Agaricomycetes</taxon>
        <taxon>Agaricomycetidae</taxon>
        <taxon>Agaricales</taxon>
        <taxon>Agaricineae</taxon>
        <taxon>Bolbitiaceae</taxon>
        <taxon>Cyclocybe</taxon>
    </lineage>
</organism>
<dbReference type="OrthoDB" id="6375767at2759"/>
<proteinExistence type="inferred from homology"/>
<feature type="domain" description="Gelsolin-like" evidence="5">
    <location>
        <begin position="66"/>
        <end position="141"/>
    </location>
</feature>
<evidence type="ECO:0000259" key="5">
    <source>
        <dbReference type="Pfam" id="PF00626"/>
    </source>
</evidence>
<evidence type="ECO:0000256" key="1">
    <source>
        <dbReference type="ARBA" id="ARBA00008418"/>
    </source>
</evidence>
<reference evidence="6 7" key="1">
    <citation type="submission" date="2020-01" db="EMBL/GenBank/DDBJ databases">
        <authorList>
            <person name="Gupta K D."/>
        </authorList>
    </citation>
    <scope>NUCLEOTIDE SEQUENCE [LARGE SCALE GENOMIC DNA]</scope>
</reference>
<name>A0A8S0XI02_CYCAE</name>
<dbReference type="GO" id="GO:0008154">
    <property type="term" value="P:actin polymerization or depolymerization"/>
    <property type="evidence" value="ECO:0007669"/>
    <property type="project" value="TreeGrafter"/>
</dbReference>
<evidence type="ECO:0000256" key="4">
    <source>
        <dbReference type="ARBA" id="ARBA00023203"/>
    </source>
</evidence>
<dbReference type="SUPFAM" id="SSF55753">
    <property type="entry name" value="Actin depolymerizing proteins"/>
    <property type="match status" value="3"/>
</dbReference>
<dbReference type="SMART" id="SM00262">
    <property type="entry name" value="GEL"/>
    <property type="match status" value="3"/>
</dbReference>
<evidence type="ECO:0000313" key="6">
    <source>
        <dbReference type="EMBL" id="CAA7262959.1"/>
    </source>
</evidence>
<protein>
    <recommendedName>
        <fullName evidence="5">Gelsolin-like domain-containing protein</fullName>
    </recommendedName>
</protein>
<dbReference type="InterPro" id="IPR007123">
    <property type="entry name" value="Gelsolin-like_dom"/>
</dbReference>
<dbReference type="InterPro" id="IPR029006">
    <property type="entry name" value="ADF-H/Gelsolin-like_dom_sf"/>
</dbReference>
<gene>
    <name evidence="6" type="ORF">AAE3_LOCUS5124</name>
</gene>
<dbReference type="PANTHER" id="PTHR11977">
    <property type="entry name" value="VILLIN"/>
    <property type="match status" value="1"/>
</dbReference>
<dbReference type="Gene3D" id="3.40.20.10">
    <property type="entry name" value="Severin"/>
    <property type="match status" value="3"/>
</dbReference>
<sequence length="385" mass="42928">MACLLAKPTEYNIEDSNIALLGSDLEKHVREEAGEAEAAWDGAGQTEGLEIWRIEKFHVVPWPEERKGLFYDGDSYIVLHTYKKSPEAKSFSYDLHFWLGQHTTQDEAGTAAYKTVELDDFLQGKPVQFREIQGYESPRFLSYFPRFICAQGGVATGFHHVSDPPPLDIKKLYRVNLSRAGGRSSLVVREVSPTADSLVEGDVYVLDKGTEIWQFNSKGSAGQERYKAAEFVQGLVNERKSQCEVVVYDEGASGASRFLGEFGDNVSLRKADTAPLDLGEIHPSLFRISDVTGTVIFESVALVSRASLSSDDAFLLDHSAGASQPAIFVWIGKRASLNEKRLALQYAQRYLYDKKIRTEPNRVRVAIPVVKMVEGEETSEFLEAI</sequence>
<comment type="similarity">
    <text evidence="1">Belongs to the villin/gelsolin family.</text>
</comment>
<accession>A0A8S0XI02</accession>